<gene>
    <name evidence="1" type="ORF">KP509_09G027700</name>
</gene>
<comment type="caution">
    <text evidence="1">The sequence shown here is derived from an EMBL/GenBank/DDBJ whole genome shotgun (WGS) entry which is preliminary data.</text>
</comment>
<dbReference type="OrthoDB" id="10560485at2759"/>
<keyword evidence="2" id="KW-1185">Reference proteome</keyword>
<proteinExistence type="predicted"/>
<dbReference type="AlphaFoldDB" id="A0A8T2U199"/>
<sequence length="147" mass="17102">MRRRRKMGWLRPRTTLLNLLLLLFFSVLLLVLSWRARTWLFLHHHHGGWHSAAEIKWKRVHPRAKEAAHHSHHQDRVFRERKMMPNLLDASLSSPFLQGDSKQPGSRPPQCHNECPFCTGECLARPMYISGGSGFSQHAIWGCTCVF</sequence>
<dbReference type="EMBL" id="CM035414">
    <property type="protein sequence ID" value="KAH7429022.1"/>
    <property type="molecule type" value="Genomic_DNA"/>
</dbReference>
<reference evidence="1" key="1">
    <citation type="submission" date="2021-08" db="EMBL/GenBank/DDBJ databases">
        <title>WGS assembly of Ceratopteris richardii.</title>
        <authorList>
            <person name="Marchant D.B."/>
            <person name="Chen G."/>
            <person name="Jenkins J."/>
            <person name="Shu S."/>
            <person name="Leebens-Mack J."/>
            <person name="Grimwood J."/>
            <person name="Schmutz J."/>
            <person name="Soltis P."/>
            <person name="Soltis D."/>
            <person name="Chen Z.-H."/>
        </authorList>
    </citation>
    <scope>NUCLEOTIDE SEQUENCE</scope>
    <source>
        <strain evidence="1">Whitten #5841</strain>
        <tissue evidence="1">Leaf</tissue>
    </source>
</reference>
<accession>A0A8T2U199</accession>
<organism evidence="1 2">
    <name type="scientific">Ceratopteris richardii</name>
    <name type="common">Triangle waterfern</name>
    <dbReference type="NCBI Taxonomy" id="49495"/>
    <lineage>
        <taxon>Eukaryota</taxon>
        <taxon>Viridiplantae</taxon>
        <taxon>Streptophyta</taxon>
        <taxon>Embryophyta</taxon>
        <taxon>Tracheophyta</taxon>
        <taxon>Polypodiopsida</taxon>
        <taxon>Polypodiidae</taxon>
        <taxon>Polypodiales</taxon>
        <taxon>Pteridineae</taxon>
        <taxon>Pteridaceae</taxon>
        <taxon>Parkerioideae</taxon>
        <taxon>Ceratopteris</taxon>
    </lineage>
</organism>
<name>A0A8T2U199_CERRI</name>
<evidence type="ECO:0000313" key="1">
    <source>
        <dbReference type="EMBL" id="KAH7429022.1"/>
    </source>
</evidence>
<dbReference type="Proteomes" id="UP000825935">
    <property type="component" value="Chromosome 9"/>
</dbReference>
<protein>
    <submittedName>
        <fullName evidence="1">Uncharacterized protein</fullName>
    </submittedName>
</protein>
<evidence type="ECO:0000313" key="2">
    <source>
        <dbReference type="Proteomes" id="UP000825935"/>
    </source>
</evidence>